<protein>
    <recommendedName>
        <fullName evidence="3">RRM domain-containing protein</fullName>
    </recommendedName>
</protein>
<dbReference type="AlphaFoldDB" id="A0AAV0C4J0"/>
<evidence type="ECO:0000256" key="1">
    <source>
        <dbReference type="PROSITE-ProRule" id="PRU00176"/>
    </source>
</evidence>
<dbReference type="SMART" id="SM00360">
    <property type="entry name" value="RRM"/>
    <property type="match status" value="1"/>
</dbReference>
<dbReference type="Pfam" id="PF00076">
    <property type="entry name" value="RRM_1"/>
    <property type="match status" value="1"/>
</dbReference>
<name>A0AAV0C4J0_9ASTE</name>
<feature type="compositionally biased region" description="Basic and acidic residues" evidence="2">
    <location>
        <begin position="23"/>
        <end position="41"/>
    </location>
</feature>
<dbReference type="PROSITE" id="PS50102">
    <property type="entry name" value="RRM"/>
    <property type="match status" value="1"/>
</dbReference>
<evidence type="ECO:0000313" key="4">
    <source>
        <dbReference type="EMBL" id="CAH9061801.1"/>
    </source>
</evidence>
<dbReference type="SUPFAM" id="SSF54928">
    <property type="entry name" value="RNA-binding domain, RBD"/>
    <property type="match status" value="1"/>
</dbReference>
<dbReference type="SMART" id="SM00361">
    <property type="entry name" value="RRM_1"/>
    <property type="match status" value="1"/>
</dbReference>
<evidence type="ECO:0000256" key="2">
    <source>
        <dbReference type="SAM" id="MobiDB-lite"/>
    </source>
</evidence>
<dbReference type="InterPro" id="IPR050441">
    <property type="entry name" value="RBM"/>
</dbReference>
<dbReference type="InterPro" id="IPR003954">
    <property type="entry name" value="RRM_euk-type"/>
</dbReference>
<feature type="region of interest" description="Disordered" evidence="2">
    <location>
        <begin position="121"/>
        <end position="242"/>
    </location>
</feature>
<dbReference type="GO" id="GO:0003723">
    <property type="term" value="F:RNA binding"/>
    <property type="evidence" value="ECO:0007669"/>
    <property type="project" value="UniProtKB-UniRule"/>
</dbReference>
<feature type="compositionally biased region" description="Basic and acidic residues" evidence="2">
    <location>
        <begin position="122"/>
        <end position="133"/>
    </location>
</feature>
<proteinExistence type="predicted"/>
<dbReference type="Proteomes" id="UP001152523">
    <property type="component" value="Unassembled WGS sequence"/>
</dbReference>
<keyword evidence="1" id="KW-0694">RNA-binding</keyword>
<feature type="domain" description="RRM" evidence="3">
    <location>
        <begin position="45"/>
        <end position="123"/>
    </location>
</feature>
<reference evidence="4" key="1">
    <citation type="submission" date="2022-07" db="EMBL/GenBank/DDBJ databases">
        <authorList>
            <person name="Macas J."/>
            <person name="Novak P."/>
            <person name="Neumann P."/>
        </authorList>
    </citation>
    <scope>NUCLEOTIDE SEQUENCE</scope>
</reference>
<feature type="region of interest" description="Disordered" evidence="2">
    <location>
        <begin position="1"/>
        <end position="51"/>
    </location>
</feature>
<dbReference type="InterPro" id="IPR000504">
    <property type="entry name" value="RRM_dom"/>
</dbReference>
<accession>A0AAV0C4J0</accession>
<organism evidence="4 5">
    <name type="scientific">Cuscuta epithymum</name>
    <dbReference type="NCBI Taxonomy" id="186058"/>
    <lineage>
        <taxon>Eukaryota</taxon>
        <taxon>Viridiplantae</taxon>
        <taxon>Streptophyta</taxon>
        <taxon>Embryophyta</taxon>
        <taxon>Tracheophyta</taxon>
        <taxon>Spermatophyta</taxon>
        <taxon>Magnoliopsida</taxon>
        <taxon>eudicotyledons</taxon>
        <taxon>Gunneridae</taxon>
        <taxon>Pentapetalae</taxon>
        <taxon>asterids</taxon>
        <taxon>lamiids</taxon>
        <taxon>Solanales</taxon>
        <taxon>Convolvulaceae</taxon>
        <taxon>Cuscuteae</taxon>
        <taxon>Cuscuta</taxon>
        <taxon>Cuscuta subgen. Cuscuta</taxon>
    </lineage>
</organism>
<dbReference type="PANTHER" id="PTHR48034">
    <property type="entry name" value="TRANSFORMER-2 SEX-DETERMINING PROTEIN-RELATED"/>
    <property type="match status" value="1"/>
</dbReference>
<evidence type="ECO:0000313" key="5">
    <source>
        <dbReference type="Proteomes" id="UP001152523"/>
    </source>
</evidence>
<dbReference type="EMBL" id="CAMAPF010000010">
    <property type="protein sequence ID" value="CAH9061801.1"/>
    <property type="molecule type" value="Genomic_DNA"/>
</dbReference>
<feature type="compositionally biased region" description="Basic residues" evidence="2">
    <location>
        <begin position="139"/>
        <end position="157"/>
    </location>
</feature>
<dbReference type="Gene3D" id="3.30.70.330">
    <property type="match status" value="1"/>
</dbReference>
<evidence type="ECO:0000259" key="3">
    <source>
        <dbReference type="PROSITE" id="PS50102"/>
    </source>
</evidence>
<dbReference type="InterPro" id="IPR012677">
    <property type="entry name" value="Nucleotide-bd_a/b_plait_sf"/>
</dbReference>
<sequence>MRTSQRMGRHRSRSRSHSPVPSKRYEDPRDRRADRRADRHSPAPSGLLVRNISLSSRPEDIRVPFERFGPIKDVYLPKNYYSGEPRGFGFVKFRYPEDAAEAKKCLNHTVIGGREIQIEYAEENRKTPHEMRRLTTNTSHRRSSRRHSPSRSPRRRYHSDSRSPTPARQASREHKRAAYNSPRRSRSLSRSLSPRRIKTSKERHARQRSRSVSRSPSPSHRYRSKKSNGQISCDDDSAPKQT</sequence>
<feature type="compositionally biased region" description="Basic residues" evidence="2">
    <location>
        <begin position="173"/>
        <end position="211"/>
    </location>
</feature>
<feature type="compositionally biased region" description="Basic residues" evidence="2">
    <location>
        <begin position="7"/>
        <end position="16"/>
    </location>
</feature>
<dbReference type="InterPro" id="IPR035979">
    <property type="entry name" value="RBD_domain_sf"/>
</dbReference>
<keyword evidence="5" id="KW-1185">Reference proteome</keyword>
<comment type="caution">
    <text evidence="4">The sequence shown here is derived from an EMBL/GenBank/DDBJ whole genome shotgun (WGS) entry which is preliminary data.</text>
</comment>
<gene>
    <name evidence="4" type="ORF">CEPIT_LOCUS1747</name>
</gene>